<keyword evidence="2" id="KW-0808">Transferase</keyword>
<evidence type="ECO:0000256" key="2">
    <source>
        <dbReference type="ARBA" id="ARBA00022679"/>
    </source>
</evidence>
<protein>
    <recommendedName>
        <fullName evidence="4">O-methyltransferase C-terminal domain-containing protein</fullName>
    </recommendedName>
</protein>
<evidence type="ECO:0000313" key="6">
    <source>
        <dbReference type="Proteomes" id="UP000623440"/>
    </source>
</evidence>
<keyword evidence="6" id="KW-1185">Reference proteome</keyword>
<gene>
    <name evidence="5" type="ORF">H6G97_27580</name>
</gene>
<feature type="domain" description="O-methyltransferase C-terminal" evidence="4">
    <location>
        <begin position="18"/>
        <end position="67"/>
    </location>
</feature>
<organism evidence="5 6">
    <name type="scientific">Nostoc flagelliforme FACHB-838</name>
    <dbReference type="NCBI Taxonomy" id="2692904"/>
    <lineage>
        <taxon>Bacteria</taxon>
        <taxon>Bacillati</taxon>
        <taxon>Cyanobacteriota</taxon>
        <taxon>Cyanophyceae</taxon>
        <taxon>Nostocales</taxon>
        <taxon>Nostocaceae</taxon>
        <taxon>Nostoc</taxon>
    </lineage>
</organism>
<proteinExistence type="predicted"/>
<reference evidence="5 6" key="1">
    <citation type="journal article" date="2020" name="ISME J.">
        <title>Comparative genomics reveals insights into cyanobacterial evolution and habitat adaptation.</title>
        <authorList>
            <person name="Chen M.Y."/>
            <person name="Teng W.K."/>
            <person name="Zhao L."/>
            <person name="Hu C.X."/>
            <person name="Zhou Y.K."/>
            <person name="Han B.P."/>
            <person name="Song L.R."/>
            <person name="Shu W.S."/>
        </authorList>
    </citation>
    <scope>NUCLEOTIDE SEQUENCE [LARGE SCALE GENOMIC DNA]</scope>
    <source>
        <strain evidence="5 6">FACHB-838</strain>
    </source>
</reference>
<dbReference type="Pfam" id="PF00891">
    <property type="entry name" value="Methyltransf_2"/>
    <property type="match status" value="1"/>
</dbReference>
<evidence type="ECO:0000256" key="1">
    <source>
        <dbReference type="ARBA" id="ARBA00022603"/>
    </source>
</evidence>
<dbReference type="SUPFAM" id="SSF53335">
    <property type="entry name" value="S-adenosyl-L-methionine-dependent methyltransferases"/>
    <property type="match status" value="1"/>
</dbReference>
<dbReference type="InterPro" id="IPR016461">
    <property type="entry name" value="COMT-like"/>
</dbReference>
<sequence>MLPLLASTDNFVNRTVLGTLLLFETVIPPGNVSSFSKLFDLNMLVMTGGRERTEEEYQVLLLHAGFQLTQVIPTSSPISVIEAVKI</sequence>
<keyword evidence="1" id="KW-0489">Methyltransferase</keyword>
<dbReference type="Gene3D" id="3.40.50.150">
    <property type="entry name" value="Vaccinia Virus protein VP39"/>
    <property type="match status" value="1"/>
</dbReference>
<dbReference type="InterPro" id="IPR001077">
    <property type="entry name" value="COMT_C"/>
</dbReference>
<name>A0ABR8DUK8_9NOSO</name>
<evidence type="ECO:0000256" key="3">
    <source>
        <dbReference type="ARBA" id="ARBA00022691"/>
    </source>
</evidence>
<dbReference type="PROSITE" id="PS51683">
    <property type="entry name" value="SAM_OMT_II"/>
    <property type="match status" value="1"/>
</dbReference>
<accession>A0ABR8DUK8</accession>
<dbReference type="EMBL" id="JACJSI010000082">
    <property type="protein sequence ID" value="MBD2533131.1"/>
    <property type="molecule type" value="Genomic_DNA"/>
</dbReference>
<comment type="caution">
    <text evidence="5">The sequence shown here is derived from an EMBL/GenBank/DDBJ whole genome shotgun (WGS) entry which is preliminary data.</text>
</comment>
<dbReference type="Proteomes" id="UP000623440">
    <property type="component" value="Unassembled WGS sequence"/>
</dbReference>
<dbReference type="InterPro" id="IPR029063">
    <property type="entry name" value="SAM-dependent_MTases_sf"/>
</dbReference>
<keyword evidence="3" id="KW-0949">S-adenosyl-L-methionine</keyword>
<evidence type="ECO:0000259" key="4">
    <source>
        <dbReference type="Pfam" id="PF00891"/>
    </source>
</evidence>
<evidence type="ECO:0000313" key="5">
    <source>
        <dbReference type="EMBL" id="MBD2533131.1"/>
    </source>
</evidence>